<evidence type="ECO:0000313" key="4">
    <source>
        <dbReference type="Proteomes" id="UP000005104"/>
    </source>
</evidence>
<dbReference type="RefSeq" id="WP_007778987.1">
    <property type="nucleotide sequence ID" value="NZ_CM001441.1"/>
</dbReference>
<dbReference type="eggNOG" id="ENOG502ZWZV">
    <property type="taxonomic scope" value="Bacteria"/>
</dbReference>
<keyword evidence="2" id="KW-0732">Signal</keyword>
<feature type="region of interest" description="Disordered" evidence="1">
    <location>
        <begin position="121"/>
        <end position="140"/>
    </location>
</feature>
<feature type="signal peptide" evidence="2">
    <location>
        <begin position="1"/>
        <end position="28"/>
    </location>
</feature>
<proteinExistence type="predicted"/>
<evidence type="ECO:0008006" key="5">
    <source>
        <dbReference type="Google" id="ProtNLM"/>
    </source>
</evidence>
<dbReference type="HOGENOM" id="CLU_1765046_0_0_9"/>
<evidence type="ECO:0000313" key="3">
    <source>
        <dbReference type="EMBL" id="EHQ87693.1"/>
    </source>
</evidence>
<dbReference type="Proteomes" id="UP000005104">
    <property type="component" value="Chromosome"/>
</dbReference>
<evidence type="ECO:0000256" key="2">
    <source>
        <dbReference type="SAM" id="SignalP"/>
    </source>
</evidence>
<dbReference type="AlphaFoldDB" id="H5XSM5"/>
<sequence length="140" mass="15404">MKRSSKRIMAILGTAALAVGIMALPAIAETTRQGSAWFSEMHGYMQKNFSPEQHQALMNSREMQDLHNSQEMQKAMQTGDVKKMQELMNSDPAVKAQMGQDNLDRMNELMSNFGGSMMSNSGGRGGSHGIRNAMGSQFNN</sequence>
<dbReference type="OrthoDB" id="1798789at2"/>
<gene>
    <name evidence="3" type="ORF">DesyoDRAFT_0503</name>
</gene>
<organism evidence="3 4">
    <name type="scientific">Desulfosporosinus youngiae DSM 17734</name>
    <dbReference type="NCBI Taxonomy" id="768710"/>
    <lineage>
        <taxon>Bacteria</taxon>
        <taxon>Bacillati</taxon>
        <taxon>Bacillota</taxon>
        <taxon>Clostridia</taxon>
        <taxon>Eubacteriales</taxon>
        <taxon>Desulfitobacteriaceae</taxon>
        <taxon>Desulfosporosinus</taxon>
    </lineage>
</organism>
<keyword evidence="4" id="KW-1185">Reference proteome</keyword>
<reference evidence="3 4" key="1">
    <citation type="submission" date="2011-11" db="EMBL/GenBank/DDBJ databases">
        <title>The Noncontiguous Finished genome of Desulfosporosinus youngiae DSM 17734.</title>
        <authorList>
            <consortium name="US DOE Joint Genome Institute (JGI-PGF)"/>
            <person name="Lucas S."/>
            <person name="Han J."/>
            <person name="Lapidus A."/>
            <person name="Cheng J.-F."/>
            <person name="Goodwin L."/>
            <person name="Pitluck S."/>
            <person name="Peters L."/>
            <person name="Ovchinnikova G."/>
            <person name="Lu M."/>
            <person name="Land M.L."/>
            <person name="Hauser L."/>
            <person name="Pester M."/>
            <person name="Spring S."/>
            <person name="Ollivier B."/>
            <person name="Rattei T."/>
            <person name="Klenk H.-P."/>
            <person name="Wagner M."/>
            <person name="Loy A."/>
            <person name="Woyke T.J."/>
        </authorList>
    </citation>
    <scope>NUCLEOTIDE SEQUENCE [LARGE SCALE GENOMIC DNA]</scope>
    <source>
        <strain evidence="3 4">DSM 17734</strain>
    </source>
</reference>
<protein>
    <recommendedName>
        <fullName evidence="5">DUF4175 domain-containing protein</fullName>
    </recommendedName>
</protein>
<feature type="chain" id="PRO_5003601290" description="DUF4175 domain-containing protein" evidence="2">
    <location>
        <begin position="29"/>
        <end position="140"/>
    </location>
</feature>
<dbReference type="EMBL" id="CM001441">
    <property type="protein sequence ID" value="EHQ87693.1"/>
    <property type="molecule type" value="Genomic_DNA"/>
</dbReference>
<evidence type="ECO:0000256" key="1">
    <source>
        <dbReference type="SAM" id="MobiDB-lite"/>
    </source>
</evidence>
<name>H5XSM5_9FIRM</name>
<accession>H5XSM5</accession>
<dbReference type="STRING" id="768710.DesyoDRAFT_0503"/>